<dbReference type="HOGENOM" id="CLU_2226035_0_0_1"/>
<sequence>MVRHAIVSKFNLYSCPWSRTVRYLAAPSRTQKELNFCNKSEKVFIDSRMSGLSSRVQTARKTMLSEFINSCHICTLVFDDDLGTKSQTQTHVDTGVIQSSAAGGVG</sequence>
<dbReference type="CTD" id="20200202"/>
<evidence type="ECO:0000313" key="2">
    <source>
        <dbReference type="EnsemblMetazoa" id="HelroP163755"/>
    </source>
</evidence>
<organism evidence="2 3">
    <name type="scientific">Helobdella robusta</name>
    <name type="common">Californian leech</name>
    <dbReference type="NCBI Taxonomy" id="6412"/>
    <lineage>
        <taxon>Eukaryota</taxon>
        <taxon>Metazoa</taxon>
        <taxon>Spiralia</taxon>
        <taxon>Lophotrochozoa</taxon>
        <taxon>Annelida</taxon>
        <taxon>Clitellata</taxon>
        <taxon>Hirudinea</taxon>
        <taxon>Rhynchobdellida</taxon>
        <taxon>Glossiphoniidae</taxon>
        <taxon>Helobdella</taxon>
    </lineage>
</organism>
<name>T1EUF2_HELRO</name>
<dbReference type="AlphaFoldDB" id="T1EUF2"/>
<gene>
    <name evidence="2" type="primary">20200202</name>
    <name evidence="1" type="ORF">HELRODRAFT_163755</name>
</gene>
<accession>T1EUF2</accession>
<proteinExistence type="predicted"/>
<dbReference type="GeneID" id="20200202"/>
<dbReference type="Proteomes" id="UP000015101">
    <property type="component" value="Unassembled WGS sequence"/>
</dbReference>
<dbReference type="EMBL" id="AMQM01001443">
    <property type="status" value="NOT_ANNOTATED_CDS"/>
    <property type="molecule type" value="Genomic_DNA"/>
</dbReference>
<dbReference type="EnsemblMetazoa" id="HelroT163755">
    <property type="protein sequence ID" value="HelroP163755"/>
    <property type="gene ID" value="HelroG163755"/>
</dbReference>
<dbReference type="EMBL" id="KB097495">
    <property type="protein sequence ID" value="ESN96661.1"/>
    <property type="molecule type" value="Genomic_DNA"/>
</dbReference>
<dbReference type="InParanoid" id="T1EUF2"/>
<evidence type="ECO:0000313" key="3">
    <source>
        <dbReference type="Proteomes" id="UP000015101"/>
    </source>
</evidence>
<dbReference type="RefSeq" id="XP_009025785.1">
    <property type="nucleotide sequence ID" value="XM_009027537.1"/>
</dbReference>
<protein>
    <submittedName>
        <fullName evidence="1 2">Uncharacterized protein</fullName>
    </submittedName>
</protein>
<dbReference type="KEGG" id="hro:HELRODRAFT_163755"/>
<reference evidence="3" key="1">
    <citation type="submission" date="2012-12" db="EMBL/GenBank/DDBJ databases">
        <authorList>
            <person name="Hellsten U."/>
            <person name="Grimwood J."/>
            <person name="Chapman J.A."/>
            <person name="Shapiro H."/>
            <person name="Aerts A."/>
            <person name="Otillar R.P."/>
            <person name="Terry A.Y."/>
            <person name="Boore J.L."/>
            <person name="Simakov O."/>
            <person name="Marletaz F."/>
            <person name="Cho S.-J."/>
            <person name="Edsinger-Gonzales E."/>
            <person name="Havlak P."/>
            <person name="Kuo D.-H."/>
            <person name="Larsson T."/>
            <person name="Lv J."/>
            <person name="Arendt D."/>
            <person name="Savage R."/>
            <person name="Osoegawa K."/>
            <person name="de Jong P."/>
            <person name="Lindberg D.R."/>
            <person name="Seaver E.C."/>
            <person name="Weisblat D.A."/>
            <person name="Putnam N.H."/>
            <person name="Grigoriev I.V."/>
            <person name="Rokhsar D.S."/>
        </authorList>
    </citation>
    <scope>NUCLEOTIDE SEQUENCE</scope>
</reference>
<reference evidence="1 3" key="2">
    <citation type="journal article" date="2013" name="Nature">
        <title>Insights into bilaterian evolution from three spiralian genomes.</title>
        <authorList>
            <person name="Simakov O."/>
            <person name="Marletaz F."/>
            <person name="Cho S.J."/>
            <person name="Edsinger-Gonzales E."/>
            <person name="Havlak P."/>
            <person name="Hellsten U."/>
            <person name="Kuo D.H."/>
            <person name="Larsson T."/>
            <person name="Lv J."/>
            <person name="Arendt D."/>
            <person name="Savage R."/>
            <person name="Osoegawa K."/>
            <person name="de Jong P."/>
            <person name="Grimwood J."/>
            <person name="Chapman J.A."/>
            <person name="Shapiro H."/>
            <person name="Aerts A."/>
            <person name="Otillar R.P."/>
            <person name="Terry A.Y."/>
            <person name="Boore J.L."/>
            <person name="Grigoriev I.V."/>
            <person name="Lindberg D.R."/>
            <person name="Seaver E.C."/>
            <person name="Weisblat D.A."/>
            <person name="Putnam N.H."/>
            <person name="Rokhsar D.S."/>
        </authorList>
    </citation>
    <scope>NUCLEOTIDE SEQUENCE</scope>
</reference>
<evidence type="ECO:0000313" key="1">
    <source>
        <dbReference type="EMBL" id="ESN96661.1"/>
    </source>
</evidence>
<keyword evidence="3" id="KW-1185">Reference proteome</keyword>
<reference evidence="2" key="3">
    <citation type="submission" date="2015-06" db="UniProtKB">
        <authorList>
            <consortium name="EnsemblMetazoa"/>
        </authorList>
    </citation>
    <scope>IDENTIFICATION</scope>
</reference>